<reference evidence="2 3" key="1">
    <citation type="submission" date="2016-10" db="EMBL/GenBank/DDBJ databases">
        <title>Proteomics and genomics reveal pathogen-plant mechanisms compatible with a hemibiotrophic lifestyle of Diplodia corticola.</title>
        <authorList>
            <person name="Fernandes I."/>
            <person name="De Jonge R."/>
            <person name="Van De Peer Y."/>
            <person name="Devreese B."/>
            <person name="Alves A."/>
            <person name="Esteves A.C."/>
        </authorList>
    </citation>
    <scope>NUCLEOTIDE SEQUENCE [LARGE SCALE GENOMIC DNA]</scope>
    <source>
        <strain evidence="2 3">CBS 112549</strain>
    </source>
</reference>
<feature type="signal peptide" evidence="1">
    <location>
        <begin position="1"/>
        <end position="23"/>
    </location>
</feature>
<evidence type="ECO:0000313" key="3">
    <source>
        <dbReference type="Proteomes" id="UP000183809"/>
    </source>
</evidence>
<dbReference type="GeneID" id="31018643"/>
<dbReference type="RefSeq" id="XP_020126279.1">
    <property type="nucleotide sequence ID" value="XM_020278382.1"/>
</dbReference>
<dbReference type="OrthoDB" id="4191833at2759"/>
<proteinExistence type="predicted"/>
<name>A0A1J9RC20_9PEZI</name>
<comment type="caution">
    <text evidence="2">The sequence shown here is derived from an EMBL/GenBank/DDBJ whole genome shotgun (WGS) entry which is preliminary data.</text>
</comment>
<dbReference type="Proteomes" id="UP000183809">
    <property type="component" value="Unassembled WGS sequence"/>
</dbReference>
<protein>
    <recommendedName>
        <fullName evidence="4">Pectinesterase inhibitor domain-containing protein</fullName>
    </recommendedName>
</protein>
<evidence type="ECO:0000256" key="1">
    <source>
        <dbReference type="SAM" id="SignalP"/>
    </source>
</evidence>
<accession>A0A1J9RC20</accession>
<evidence type="ECO:0000313" key="2">
    <source>
        <dbReference type="EMBL" id="OJD30019.1"/>
    </source>
</evidence>
<dbReference type="AlphaFoldDB" id="A0A1J9RC20"/>
<evidence type="ECO:0008006" key="4">
    <source>
        <dbReference type="Google" id="ProtNLM"/>
    </source>
</evidence>
<feature type="chain" id="PRO_5012995620" description="Pectinesterase inhibitor domain-containing protein" evidence="1">
    <location>
        <begin position="24"/>
        <end position="240"/>
    </location>
</feature>
<gene>
    <name evidence="2" type="ORF">BKCO1_6800011</name>
</gene>
<dbReference type="EMBL" id="MNUE01000068">
    <property type="protein sequence ID" value="OJD30019.1"/>
    <property type="molecule type" value="Genomic_DNA"/>
</dbReference>
<keyword evidence="1" id="KW-0732">Signal</keyword>
<organism evidence="2 3">
    <name type="scientific">Diplodia corticola</name>
    <dbReference type="NCBI Taxonomy" id="236234"/>
    <lineage>
        <taxon>Eukaryota</taxon>
        <taxon>Fungi</taxon>
        <taxon>Dikarya</taxon>
        <taxon>Ascomycota</taxon>
        <taxon>Pezizomycotina</taxon>
        <taxon>Dothideomycetes</taxon>
        <taxon>Dothideomycetes incertae sedis</taxon>
        <taxon>Botryosphaeriales</taxon>
        <taxon>Botryosphaeriaceae</taxon>
        <taxon>Diplodia</taxon>
    </lineage>
</organism>
<keyword evidence="3" id="KW-1185">Reference proteome</keyword>
<sequence length="240" mass="26197">MVQFAQVVAFAATLIASTTFVLADDIDETWKTPPFVSCVDGLGSSPSREAVYKCYSRHKSDKRAIPDDDSTTTHYLEFFDARATETDLHAECDSEDSLPKNFEIVTGIRSNAPQYCEDLKQGVLDAGIALVDKRLDNAVSKTLKHLEGGKGVLLKMAFGLTPQGQALMAGKKITEEMYSELCTKAITALATKDDGCTKDLHAYNEKKDKKYQVTGARSGGMDISLGDTLIGFVTNMYTKP</sequence>